<dbReference type="GO" id="GO:0036374">
    <property type="term" value="F:glutathione hydrolase activity"/>
    <property type="evidence" value="ECO:0007669"/>
    <property type="project" value="InterPro"/>
</dbReference>
<feature type="binding site" evidence="3">
    <location>
        <begin position="418"/>
        <end position="420"/>
    </location>
    <ligand>
        <name>L-glutamate</name>
        <dbReference type="ChEBI" id="CHEBI:29985"/>
    </ligand>
</feature>
<feature type="binding site" evidence="3">
    <location>
        <position position="493"/>
    </location>
    <ligand>
        <name>L-glutamate</name>
        <dbReference type="ChEBI" id="CHEBI:29985"/>
    </ligand>
</feature>
<proteinExistence type="predicted"/>
<sequence length="591" mass="63945">MVSSRKIVVGVITLVLLIAVILVVVFATRSSSSSGEPVIPDTHYEAGSYANAGVAADHTVCSDIGAKILEKNGSIADSAIATTLCAGVANPFSCGIGGGGFLVYYEKAKKKFHVYDYRETAPSKANETMYANISSTIGAQASGIPGEIAGMWDLHKDFGNLPWKDLVEPSIKLASEGIVVNAALEKAIQVVVKKMKDKGVDMSGLKKLITHKDGTYLKEGDTYVNERLAETLRVIQKDGKKSFYEGDIAKNMTNDIIKNGGVWVQGDMANYTVAKRETFTLKLSNGYTINSMPLPGGGPIVGMIHNIISGYDFSKLDISKDDNDAFEFWQKLIESMKFSYAQRGLFGDPGFVPTKNITDVMNIIKDLQTGVKIRQNKIRLNETHNSSYYGGFWGKDDFGTSHTSILTKEGDAIATTNTINTYFGSLFVSESTGIIMNNEMDDFSTPGKINAFGYPPSPANFIRPFKRPMSSMSPTIVTDDNGDVKMVAGASGGSRIISGTATIIAKYLYLNMKLGDAVASYRLHNQGVPNRITYNKNKQFAPKSSLIDRLRHIGHVVQGGGSDCVTQAVVKDGDHLLAMSDPRKVAKASGY</sequence>
<dbReference type="PANTHER" id="PTHR11686:SF9">
    <property type="entry name" value="RE13973P"/>
    <property type="match status" value="1"/>
</dbReference>
<dbReference type="RefSeq" id="XP_066928256.1">
    <property type="nucleotide sequence ID" value="XM_067072155.1"/>
</dbReference>
<keyword evidence="1" id="KW-1202">Platelet aggregation activating toxin</keyword>
<feature type="transmembrane region" description="Helical" evidence="4">
    <location>
        <begin position="7"/>
        <end position="27"/>
    </location>
</feature>
<feature type="binding site" evidence="3">
    <location>
        <position position="442"/>
    </location>
    <ligand>
        <name>L-glutamate</name>
        <dbReference type="ChEBI" id="CHEBI:29985"/>
    </ligand>
</feature>
<reference evidence="5" key="1">
    <citation type="submission" date="2021-01" db="UniProtKB">
        <authorList>
            <consortium name="EnsemblMetazoa"/>
        </authorList>
    </citation>
    <scope>IDENTIFICATION</scope>
</reference>
<evidence type="ECO:0000313" key="6">
    <source>
        <dbReference type="Proteomes" id="UP000594262"/>
    </source>
</evidence>
<evidence type="ECO:0000313" key="5">
    <source>
        <dbReference type="EnsemblMetazoa" id="CLYHEMP019453.2"/>
    </source>
</evidence>
<dbReference type="GeneID" id="136815708"/>
<keyword evidence="4" id="KW-0812">Transmembrane</keyword>
<feature type="binding site" evidence="3">
    <location>
        <position position="118"/>
    </location>
    <ligand>
        <name>L-glutamate</name>
        <dbReference type="ChEBI" id="CHEBI:29985"/>
    </ligand>
</feature>
<protein>
    <submittedName>
        <fullName evidence="5">Uncharacterized protein</fullName>
    </submittedName>
</protein>
<dbReference type="AlphaFoldDB" id="A0A7M5X8I4"/>
<dbReference type="Gene3D" id="3.60.20.40">
    <property type="match status" value="1"/>
</dbReference>
<dbReference type="FunFam" id="3.60.20.40:FF:000001">
    <property type="entry name" value="Gamma-glutamyltranspeptidase 1"/>
    <property type="match status" value="1"/>
</dbReference>
<organism evidence="5 6">
    <name type="scientific">Clytia hemisphaerica</name>
    <dbReference type="NCBI Taxonomy" id="252671"/>
    <lineage>
        <taxon>Eukaryota</taxon>
        <taxon>Metazoa</taxon>
        <taxon>Cnidaria</taxon>
        <taxon>Hydrozoa</taxon>
        <taxon>Hydroidolina</taxon>
        <taxon>Leptothecata</taxon>
        <taxon>Obeliida</taxon>
        <taxon>Clytiidae</taxon>
        <taxon>Clytia</taxon>
    </lineage>
</organism>
<dbReference type="Gene3D" id="1.10.246.130">
    <property type="match status" value="1"/>
</dbReference>
<keyword evidence="1" id="KW-1199">Hemostasis impairing toxin</keyword>
<evidence type="ECO:0000256" key="3">
    <source>
        <dbReference type="PIRSR" id="PIRSR600101-2"/>
    </source>
</evidence>
<dbReference type="PANTHER" id="PTHR11686">
    <property type="entry name" value="GAMMA GLUTAMYL TRANSPEPTIDASE"/>
    <property type="match status" value="1"/>
</dbReference>
<dbReference type="InterPro" id="IPR000101">
    <property type="entry name" value="GGT_peptidase"/>
</dbReference>
<keyword evidence="6" id="KW-1185">Reference proteome</keyword>
<evidence type="ECO:0000256" key="1">
    <source>
        <dbReference type="ARBA" id="ARBA00084097"/>
    </source>
</evidence>
<name>A0A7M5X8I4_9CNID</name>
<keyword evidence="4" id="KW-1133">Transmembrane helix</keyword>
<dbReference type="GO" id="GO:0006751">
    <property type="term" value="P:glutathione catabolic process"/>
    <property type="evidence" value="ECO:0007669"/>
    <property type="project" value="InterPro"/>
</dbReference>
<keyword evidence="1" id="KW-0800">Toxin</keyword>
<dbReference type="OrthoDB" id="1081007at2759"/>
<dbReference type="InterPro" id="IPR029055">
    <property type="entry name" value="Ntn_hydrolases_N"/>
</dbReference>
<dbReference type="InterPro" id="IPR043137">
    <property type="entry name" value="GGT_ssub_C"/>
</dbReference>
<dbReference type="SUPFAM" id="SSF56235">
    <property type="entry name" value="N-terminal nucleophile aminohydrolases (Ntn hydrolases)"/>
    <property type="match status" value="1"/>
</dbReference>
<dbReference type="InterPro" id="IPR043138">
    <property type="entry name" value="GGT_lsub"/>
</dbReference>
<feature type="active site" description="Nucleophile" evidence="2">
    <location>
        <position position="400"/>
    </location>
</feature>
<dbReference type="GO" id="GO:0005886">
    <property type="term" value="C:plasma membrane"/>
    <property type="evidence" value="ECO:0007669"/>
    <property type="project" value="TreeGrafter"/>
</dbReference>
<keyword evidence="4" id="KW-0472">Membrane</keyword>
<dbReference type="Proteomes" id="UP000594262">
    <property type="component" value="Unplaced"/>
</dbReference>
<accession>A0A7M5X8I4</accession>
<dbReference type="Pfam" id="PF01019">
    <property type="entry name" value="G_glu_transpept"/>
    <property type="match status" value="1"/>
</dbReference>
<evidence type="ECO:0000256" key="4">
    <source>
        <dbReference type="SAM" id="Phobius"/>
    </source>
</evidence>
<feature type="binding site" evidence="3">
    <location>
        <begin position="470"/>
        <end position="471"/>
    </location>
    <ligand>
        <name>L-glutamate</name>
        <dbReference type="ChEBI" id="CHEBI:29985"/>
    </ligand>
</feature>
<dbReference type="PRINTS" id="PR01210">
    <property type="entry name" value="GGTRANSPTASE"/>
</dbReference>
<evidence type="ECO:0000256" key="2">
    <source>
        <dbReference type="PIRSR" id="PIRSR600101-1"/>
    </source>
</evidence>
<dbReference type="EnsemblMetazoa" id="CLYHEMT019453.2">
    <property type="protein sequence ID" value="CLYHEMP019453.2"/>
    <property type="gene ID" value="CLYHEMG019453"/>
</dbReference>